<feature type="region of interest" description="Disordered" evidence="1">
    <location>
        <begin position="1347"/>
        <end position="1388"/>
    </location>
</feature>
<evidence type="ECO:0000256" key="1">
    <source>
        <dbReference type="SAM" id="MobiDB-lite"/>
    </source>
</evidence>
<gene>
    <name evidence="3" type="ORF">HMPREF1129_2954</name>
</gene>
<reference evidence="3 4" key="1">
    <citation type="submission" date="2012-07" db="EMBL/GenBank/DDBJ databases">
        <authorList>
            <person name="Durkin A.S."/>
            <person name="McCorrison J."/>
            <person name="Torralba M."/>
            <person name="Gillis M."/>
            <person name="Methe B."/>
            <person name="Sutton G."/>
            <person name="Nelson K.E."/>
        </authorList>
    </citation>
    <scope>NUCLEOTIDE SEQUENCE [LARGE SCALE GENOMIC DNA]</scope>
    <source>
        <strain evidence="4">ATCC 12104 / DSM 43013 / CCUG 2238 / JCM 8349 / NCTC 10301 / Howell 279</strain>
    </source>
</reference>
<dbReference type="eggNOG" id="COG1112">
    <property type="taxonomic scope" value="Bacteria"/>
</dbReference>
<organism evidence="3 4">
    <name type="scientific">Actinomyces naeslundii (strain ATCC 12104 / DSM 43013 / CCUG 2238 / JCM 8349 / NCTC 10301 / Howell 279)</name>
    <dbReference type="NCBI Taxonomy" id="1115803"/>
    <lineage>
        <taxon>Bacteria</taxon>
        <taxon>Bacillati</taxon>
        <taxon>Actinomycetota</taxon>
        <taxon>Actinomycetes</taxon>
        <taxon>Actinomycetales</taxon>
        <taxon>Actinomycetaceae</taxon>
        <taxon>Actinomyces</taxon>
    </lineage>
</organism>
<dbReference type="EMBL" id="ALJK01000243">
    <property type="protein sequence ID" value="EJN83388.1"/>
    <property type="molecule type" value="Genomic_DNA"/>
</dbReference>
<dbReference type="InterPro" id="IPR049468">
    <property type="entry name" value="Restrct_endonuc-II-like_dom"/>
</dbReference>
<feature type="compositionally biased region" description="Basic and acidic residues" evidence="1">
    <location>
        <begin position="1373"/>
        <end position="1383"/>
    </location>
</feature>
<dbReference type="Pfam" id="PF18741">
    <property type="entry name" value="MTES_1575"/>
    <property type="match status" value="1"/>
</dbReference>
<evidence type="ECO:0000259" key="2">
    <source>
        <dbReference type="Pfam" id="PF18741"/>
    </source>
</evidence>
<protein>
    <recommendedName>
        <fullName evidence="2">Restriction endonuclease type II-like domain-containing protein</fullName>
    </recommendedName>
</protein>
<accession>J3A7S1</accession>
<feature type="compositionally biased region" description="Pro residues" evidence="1">
    <location>
        <begin position="62"/>
        <end position="82"/>
    </location>
</feature>
<comment type="caution">
    <text evidence="3">The sequence shown here is derived from an EMBL/GenBank/DDBJ whole genome shotgun (WGS) entry which is preliminary data.</text>
</comment>
<evidence type="ECO:0000313" key="3">
    <source>
        <dbReference type="EMBL" id="EJN83388.1"/>
    </source>
</evidence>
<feature type="domain" description="Restriction endonuclease type II-like" evidence="2">
    <location>
        <begin position="1241"/>
        <end position="1333"/>
    </location>
</feature>
<sequence length="1446" mass="155911">MSIGLYLERMTPSFFSFGRKRRDAALREDERKGARASVGSDQTASRRRFAADLGALAAAPSTPEPAPEPAPQAPVRPAPAPPLSEADVERRERIDAALSTWRSQLVDLGGVASLDDITLLDGVVDLTAAHPSGLAQLYAGRPTHLSSIVRERNALGAARQSLREVSARTDVLARQFGVAPVYLAIGVATWNETVPEDGEEDDSIRLVDSASPEADLTAQIPHVERIAAEHAARNALAAAGLTVPEVPSGPRVRTVNAPVLLRPVRLTSATADATLTLDPTIEVNPVLTRALRRYQCTTDIGDIARAALSSAGFTPRSALARIGALGRQYLPGFEIHERLVVGAFVHPGQALVEDFDAVLERSRTSALVAAIAGDEGAREALSVQLPPPVPTDRVPGAERGVGDLEPAQLDVIEAVGTGASFLIDAPPGSDVAGALAAVFADAAASGRTVLHVPATSADGHAVAAALREEGLGSMVLDLTEDAAWRQHASEGIRESLGVQPPQLDVAGIISLRDRLTTVRSRLDRYVSALHRPRDPWSVSAYEALQKLAELTSRRDRATTRARIDAEHLGGLDEDGRERALTLLHRGHVLGLFTPEVATSAWNGIPVADMDEATDALIHLRALANDLLPTIQEHTATVARTTGLSRARNLGQWVEQLDMFDGVRESLDVFLPEVFERSAADMVIATASKRWRDDRGIHMDGSRRRRFTRQANDLVRPGRVVDDLHAELVKVQRRREVWRRHDPDGGWPRLPQGLDEMRRTAGRARGAVTEVQPLLARAEDSPVLMDMPLEDLLELARSLAADDLTAQKLPEVNRIRTDLEEMGLSDFVADMASRSVEDEQLEPELTYCWWSSLLAQTLAADPDLGGLDARALSQMAVSLRELDAAHTRSLSGPVAQACARRVRAAVEQDKADARALYIALAREDGVPLREIIDAHPMALLARPIWIVPPTLVPQIFSPTAVVDLAVLDASTPMPVPQVLPAFVRAEQVLVVGDSRRATTGLAAELGPLLPTRTLPTARNSLDAGIASFLAANGYEGVVEAVPSPPGEAHLTLELVDGKGMPAPGQTAVETVEAEVSRVVDMVIDRALTRPEESLGVIALNRLHADALRSAITRASAGAPALEEFFAPGAVEPFTVVELAEARALRRDHIIISVGYAKTPHGRTIHNFGPVSDHSGMVGLVEALCASRGSTQVVSCLAAGDIDRDRLRAPGARLLREVLARAEDASQTGNSAGKVPDRLLVDLAEHLWRKGLSVVPRYGTDGGVRIPLAIGHPDYPDELLVAVLTDDVDYVSEPSLRRRDRHRVERLERRGWRVHMAFSAGVFVDPEAEAKAVEELVLAVLVERQGGATPPMEAVPERVDDSARAVPETPEPEPDEVHERAERPRIAQGLPLQAYSDDQLDDLMAWIRSDGVGRSEAREVEELRSALALRRRGSGIDAVLTNAVRRTR</sequence>
<evidence type="ECO:0000313" key="4">
    <source>
        <dbReference type="Proteomes" id="UP000007814"/>
    </source>
</evidence>
<feature type="compositionally biased region" description="Low complexity" evidence="1">
    <location>
        <begin position="51"/>
        <end position="61"/>
    </location>
</feature>
<dbReference type="PATRIC" id="fig|1115803.3.peg.2663"/>
<feature type="region of interest" description="Disordered" evidence="1">
    <location>
        <begin position="25"/>
        <end position="89"/>
    </location>
</feature>
<dbReference type="Proteomes" id="UP000007814">
    <property type="component" value="Unassembled WGS sequence"/>
</dbReference>
<proteinExistence type="predicted"/>
<name>J3A7S1_ACTNH</name>